<name>A0A0F9EXU2_9ZZZZ</name>
<comment type="caution">
    <text evidence="1">The sequence shown here is derived from an EMBL/GenBank/DDBJ whole genome shotgun (WGS) entry which is preliminary data.</text>
</comment>
<reference evidence="1" key="1">
    <citation type="journal article" date="2015" name="Nature">
        <title>Complex archaea that bridge the gap between prokaryotes and eukaryotes.</title>
        <authorList>
            <person name="Spang A."/>
            <person name="Saw J.H."/>
            <person name="Jorgensen S.L."/>
            <person name="Zaremba-Niedzwiedzka K."/>
            <person name="Martijn J."/>
            <person name="Lind A.E."/>
            <person name="van Eijk R."/>
            <person name="Schleper C."/>
            <person name="Guy L."/>
            <person name="Ettema T.J."/>
        </authorList>
    </citation>
    <scope>NUCLEOTIDE SEQUENCE</scope>
</reference>
<gene>
    <name evidence="1" type="ORF">LCGC14_2020140</name>
</gene>
<evidence type="ECO:0000313" key="1">
    <source>
        <dbReference type="EMBL" id="KKL78913.1"/>
    </source>
</evidence>
<organism evidence="1">
    <name type="scientific">marine sediment metagenome</name>
    <dbReference type="NCBI Taxonomy" id="412755"/>
    <lineage>
        <taxon>unclassified sequences</taxon>
        <taxon>metagenomes</taxon>
        <taxon>ecological metagenomes</taxon>
    </lineage>
</organism>
<accession>A0A0F9EXU2</accession>
<dbReference type="EMBL" id="LAZR01023318">
    <property type="protein sequence ID" value="KKL78913.1"/>
    <property type="molecule type" value="Genomic_DNA"/>
</dbReference>
<protein>
    <submittedName>
        <fullName evidence="1">Uncharacterized protein</fullName>
    </submittedName>
</protein>
<proteinExistence type="predicted"/>
<feature type="non-terminal residue" evidence="1">
    <location>
        <position position="67"/>
    </location>
</feature>
<sequence length="67" mass="7282">MPIRKPTPGPKPPAEGGLSGKIKNSWVRWFAEVSEGFFEFASFLLGRGAEVILDVLGQAFAPVLRPI</sequence>
<dbReference type="AlphaFoldDB" id="A0A0F9EXU2"/>